<dbReference type="STRING" id="443156.SAMN04489867_0536"/>
<dbReference type="OrthoDB" id="4453346at2"/>
<dbReference type="InterPro" id="IPR034660">
    <property type="entry name" value="DinB/YfiT-like"/>
</dbReference>
<dbReference type="Proteomes" id="UP000199077">
    <property type="component" value="Chromosome I"/>
</dbReference>
<reference evidence="2" key="1">
    <citation type="submission" date="2016-10" db="EMBL/GenBank/DDBJ databases">
        <authorList>
            <person name="Varghese N."/>
            <person name="Submissions S."/>
        </authorList>
    </citation>
    <scope>NUCLEOTIDE SEQUENCE [LARGE SCALE GENOMIC DNA]</scope>
    <source>
        <strain evidence="2">DSM 22329</strain>
    </source>
</reference>
<dbReference type="RefSeq" id="WP_091781118.1">
    <property type="nucleotide sequence ID" value="NZ_LT629711.1"/>
</dbReference>
<organism evidence="1 2">
    <name type="scientific">Pedococcus dokdonensis</name>
    <dbReference type="NCBI Taxonomy" id="443156"/>
    <lineage>
        <taxon>Bacteria</taxon>
        <taxon>Bacillati</taxon>
        <taxon>Actinomycetota</taxon>
        <taxon>Actinomycetes</taxon>
        <taxon>Micrococcales</taxon>
        <taxon>Intrasporangiaceae</taxon>
        <taxon>Pedococcus</taxon>
    </lineage>
</organism>
<accession>A0A1H0M9Z0</accession>
<gene>
    <name evidence="1" type="ORF">SAMN04489867_0536</name>
</gene>
<evidence type="ECO:0000313" key="2">
    <source>
        <dbReference type="Proteomes" id="UP000199077"/>
    </source>
</evidence>
<evidence type="ECO:0000313" key="1">
    <source>
        <dbReference type="EMBL" id="SDO76930.1"/>
    </source>
</evidence>
<dbReference type="EMBL" id="LT629711">
    <property type="protein sequence ID" value="SDO76930.1"/>
    <property type="molecule type" value="Genomic_DNA"/>
</dbReference>
<dbReference type="AlphaFoldDB" id="A0A1H0M9Z0"/>
<proteinExistence type="predicted"/>
<dbReference type="SUPFAM" id="SSF109854">
    <property type="entry name" value="DinB/YfiT-like putative metalloenzymes"/>
    <property type="match status" value="1"/>
</dbReference>
<keyword evidence="2" id="KW-1185">Reference proteome</keyword>
<protein>
    <recommendedName>
        <fullName evidence="3">Mycothiol maleylpyruvate isomerase N-terminal domain-containing protein</fullName>
    </recommendedName>
</protein>
<evidence type="ECO:0008006" key="3">
    <source>
        <dbReference type="Google" id="ProtNLM"/>
    </source>
</evidence>
<name>A0A1H0M9Z0_9MICO</name>
<sequence length="212" mass="23129">MTAPVSTPADLRTVIDAIMVGFAEVPDDGWTRPAHGLTWDCRDTAAHLIDDFASYALNLSSREEHLDAYIPFVDPPQWQPTTPPNLVWPDPAKGTAAIVRCVDASGGLLVAVTRTAPPGHLGYHPAGNSDASGFAAMGIVEGAAHAWDVLTAQGLDFRVDDSVCDRVLNRLFPAARRTGDGWQDFLHACHRTDDNREGHWRWDSTVRETYGD</sequence>